<organism evidence="1 2">
    <name type="scientific">Candidatus Thalassospirochaeta sargassi</name>
    <dbReference type="NCBI Taxonomy" id="3119039"/>
    <lineage>
        <taxon>Bacteria</taxon>
        <taxon>Pseudomonadati</taxon>
        <taxon>Spirochaetota</taxon>
        <taxon>Spirochaetia</taxon>
        <taxon>Spirochaetales</taxon>
        <taxon>Spirochaetaceae</taxon>
        <taxon>Candidatus Thalassospirochaeta</taxon>
    </lineage>
</organism>
<name>A0AAJ1IJT5_9SPIO</name>
<dbReference type="AlphaFoldDB" id="A0AAJ1IJT5"/>
<accession>A0AAJ1IJT5</accession>
<dbReference type="Gene3D" id="3.20.20.410">
    <property type="entry name" value="Protein of unknown function UPF0759"/>
    <property type="match status" value="1"/>
</dbReference>
<sequence>MTEVLIGTSGYYYPDWVGPFYPPGTGKDHFLEYYSRCFPFCELNFSYYKMPLRSSLISMMQNTPDKFQFAVKAYRGITHERGATSTSEAEEFYHALHPMLDEGRLAAVLLQFPYSFHYTLENRRYLGEILKPLEGLPLAVEFRNREWMLERVYDGFRDRGISYVQTDNPELDNLPLPTAAATSETGYIRFHGRNAENWWKGDNVSRYDYLYNEHELHSWLCRIDDISAKVKRLLIAFNNHHKASAVQNAQQIYNLLINHTDLNPAEIKIQ</sequence>
<reference evidence="1 2" key="1">
    <citation type="submission" date="2022-12" db="EMBL/GenBank/DDBJ databases">
        <title>Metagenome assembled genome from gulf of manar.</title>
        <authorList>
            <person name="Kohli P."/>
            <person name="Pk S."/>
            <person name="Venkata Ramana C."/>
            <person name="Sasikala C."/>
        </authorList>
    </citation>
    <scope>NUCLEOTIDE SEQUENCE [LARGE SCALE GENOMIC DNA]</scope>
    <source>
        <strain evidence="1">JB008</strain>
    </source>
</reference>
<evidence type="ECO:0000313" key="1">
    <source>
        <dbReference type="EMBL" id="MDC7228326.1"/>
    </source>
</evidence>
<dbReference type="InterPro" id="IPR002763">
    <property type="entry name" value="DUF72"/>
</dbReference>
<gene>
    <name evidence="1" type="ORF">PQJ61_16305</name>
</gene>
<evidence type="ECO:0000313" key="2">
    <source>
        <dbReference type="Proteomes" id="UP001221217"/>
    </source>
</evidence>
<comment type="caution">
    <text evidence="1">The sequence shown here is derived from an EMBL/GenBank/DDBJ whole genome shotgun (WGS) entry which is preliminary data.</text>
</comment>
<dbReference type="Pfam" id="PF01904">
    <property type="entry name" value="DUF72"/>
    <property type="match status" value="1"/>
</dbReference>
<dbReference type="PANTHER" id="PTHR30348:SF13">
    <property type="entry name" value="UPF0759 PROTEIN YUNF"/>
    <property type="match status" value="1"/>
</dbReference>
<proteinExistence type="predicted"/>
<protein>
    <submittedName>
        <fullName evidence="1">DUF72 domain-containing protein</fullName>
    </submittedName>
</protein>
<dbReference type="SUPFAM" id="SSF117396">
    <property type="entry name" value="TM1631-like"/>
    <property type="match status" value="1"/>
</dbReference>
<dbReference type="PANTHER" id="PTHR30348">
    <property type="entry name" value="UNCHARACTERIZED PROTEIN YECE"/>
    <property type="match status" value="1"/>
</dbReference>
<dbReference type="Proteomes" id="UP001221217">
    <property type="component" value="Unassembled WGS sequence"/>
</dbReference>
<dbReference type="EMBL" id="JAQQAL010000044">
    <property type="protein sequence ID" value="MDC7228326.1"/>
    <property type="molecule type" value="Genomic_DNA"/>
</dbReference>
<dbReference type="InterPro" id="IPR036520">
    <property type="entry name" value="UPF0759_sf"/>
</dbReference>